<organism evidence="1 2">
    <name type="scientific">Rhizobium glycinendophyticum</name>
    <dbReference type="NCBI Taxonomy" id="2589807"/>
    <lineage>
        <taxon>Bacteria</taxon>
        <taxon>Pseudomonadati</taxon>
        <taxon>Pseudomonadota</taxon>
        <taxon>Alphaproteobacteria</taxon>
        <taxon>Hyphomicrobiales</taxon>
        <taxon>Rhizobiaceae</taxon>
        <taxon>Rhizobium/Agrobacterium group</taxon>
        <taxon>Rhizobium</taxon>
    </lineage>
</organism>
<dbReference type="OrthoDB" id="8294038at2"/>
<accession>A0A504U8G4</accession>
<sequence length="112" mass="12115">MAALMIIVACHPQDATCLEEPVAVISYQNDDACFAALSKELAHARTMTKLVYGDCVPVSSDLVAGKTIRQEIDPAKLVALNETAPVARPVEAQALVMPTRIPVPVERFQDVR</sequence>
<evidence type="ECO:0000313" key="2">
    <source>
        <dbReference type="Proteomes" id="UP000316429"/>
    </source>
</evidence>
<comment type="caution">
    <text evidence="1">The sequence shown here is derived from an EMBL/GenBank/DDBJ whole genome shotgun (WGS) entry which is preliminary data.</text>
</comment>
<reference evidence="1 2" key="1">
    <citation type="submission" date="2019-06" db="EMBL/GenBank/DDBJ databases">
        <title>Rhizobium sp. CL12 isolated from roots of soybean.</title>
        <authorList>
            <person name="Wang C."/>
        </authorList>
    </citation>
    <scope>NUCLEOTIDE SEQUENCE [LARGE SCALE GENOMIC DNA]</scope>
    <source>
        <strain evidence="1 2">CL12</strain>
    </source>
</reference>
<gene>
    <name evidence="1" type="ORF">FJQ55_17940</name>
</gene>
<evidence type="ECO:0000313" key="1">
    <source>
        <dbReference type="EMBL" id="TPP06845.1"/>
    </source>
</evidence>
<dbReference type="Proteomes" id="UP000316429">
    <property type="component" value="Unassembled WGS sequence"/>
</dbReference>
<name>A0A504U8G4_9HYPH</name>
<protein>
    <submittedName>
        <fullName evidence="1">Uncharacterized protein</fullName>
    </submittedName>
</protein>
<keyword evidence="2" id="KW-1185">Reference proteome</keyword>
<dbReference type="EMBL" id="VFYP01000003">
    <property type="protein sequence ID" value="TPP06845.1"/>
    <property type="molecule type" value="Genomic_DNA"/>
</dbReference>
<proteinExistence type="predicted"/>
<dbReference type="AlphaFoldDB" id="A0A504U8G4"/>